<feature type="non-terminal residue" evidence="2">
    <location>
        <position position="53"/>
    </location>
</feature>
<gene>
    <name evidence="2" type="ORF">CQR56_1205</name>
</gene>
<dbReference type="InterPro" id="IPR021027">
    <property type="entry name" value="Transposase_put_HTH"/>
</dbReference>
<feature type="domain" description="Transposase putative helix-turn-helix" evidence="1">
    <location>
        <begin position="1"/>
        <end position="46"/>
    </location>
</feature>
<dbReference type="RefSeq" id="WP_180334051.1">
    <property type="nucleotide sequence ID" value="NZ_PCHB01000012.1"/>
</dbReference>
<dbReference type="Pfam" id="PF12323">
    <property type="entry name" value="HTH_OrfB_IS605"/>
    <property type="match status" value="1"/>
</dbReference>
<organism evidence="2 3">
    <name type="scientific">Bifidobacterium pseudolongum subsp. globosum</name>
    <dbReference type="NCBI Taxonomy" id="1690"/>
    <lineage>
        <taxon>Bacteria</taxon>
        <taxon>Bacillati</taxon>
        <taxon>Actinomycetota</taxon>
        <taxon>Actinomycetes</taxon>
        <taxon>Bifidobacteriales</taxon>
        <taxon>Bifidobacteriaceae</taxon>
        <taxon>Bifidobacterium</taxon>
    </lineage>
</organism>
<dbReference type="AlphaFoldDB" id="A0A2N3QUV3"/>
<sequence length="53" mass="5995">MYEAVKVALDPTPRQERLLEGHAGAARFAYNTMLSHIQSQLARGEKADWTMYA</sequence>
<evidence type="ECO:0000313" key="2">
    <source>
        <dbReference type="EMBL" id="PKU95893.1"/>
    </source>
</evidence>
<comment type="caution">
    <text evidence="2">The sequence shown here is derived from an EMBL/GenBank/DDBJ whole genome shotgun (WGS) entry which is preliminary data.</text>
</comment>
<dbReference type="Proteomes" id="UP000233783">
    <property type="component" value="Unassembled WGS sequence"/>
</dbReference>
<evidence type="ECO:0000313" key="3">
    <source>
        <dbReference type="Proteomes" id="UP000233783"/>
    </source>
</evidence>
<accession>A0A2N3QUV3</accession>
<protein>
    <submittedName>
        <fullName evidence="2">Transposase, IS605 OrfB family</fullName>
    </submittedName>
</protein>
<proteinExistence type="predicted"/>
<name>A0A2N3QUV3_9BIFI</name>
<dbReference type="EMBL" id="PCHB01000012">
    <property type="protein sequence ID" value="PKU95893.1"/>
    <property type="molecule type" value="Genomic_DNA"/>
</dbReference>
<reference evidence="2 3" key="1">
    <citation type="submission" date="2017-10" db="EMBL/GenBank/DDBJ databases">
        <title>Bifidobacterium genomics.</title>
        <authorList>
            <person name="Lugli G.A."/>
            <person name="Milani C."/>
            <person name="Mancabelli L."/>
        </authorList>
    </citation>
    <scope>NUCLEOTIDE SEQUENCE [LARGE SCALE GENOMIC DNA]</scope>
    <source>
        <strain evidence="2 3">1744B</strain>
    </source>
</reference>
<evidence type="ECO:0000259" key="1">
    <source>
        <dbReference type="Pfam" id="PF12323"/>
    </source>
</evidence>